<dbReference type="Proteomes" id="UP000262712">
    <property type="component" value="Chromosome"/>
</dbReference>
<keyword evidence="1" id="KW-0812">Transmembrane</keyword>
<dbReference type="GO" id="GO:0004497">
    <property type="term" value="F:monooxygenase activity"/>
    <property type="evidence" value="ECO:0007669"/>
    <property type="project" value="UniProtKB-KW"/>
</dbReference>
<evidence type="ECO:0000313" key="4">
    <source>
        <dbReference type="EMBL" id="PHO17613.1"/>
    </source>
</evidence>
<protein>
    <submittedName>
        <fullName evidence="4">Beta-carotene 15,15'-monooxygenase</fullName>
    </submittedName>
    <submittedName>
        <fullName evidence="3">Sulfite exporter TauE/SafE family protein (DsbD_2 domain)</fullName>
    </submittedName>
</protein>
<evidence type="ECO:0000259" key="2">
    <source>
        <dbReference type="Pfam" id="PF13386"/>
    </source>
</evidence>
<keyword evidence="4" id="KW-0560">Oxidoreductase</keyword>
<keyword evidence="5" id="KW-1185">Reference proteome</keyword>
<dbReference type="Pfam" id="PF13386">
    <property type="entry name" value="DsbD_2"/>
    <property type="match status" value="1"/>
</dbReference>
<dbReference type="RefSeq" id="WP_099342826.1">
    <property type="nucleotide sequence ID" value="NZ_CP032098.1"/>
</dbReference>
<dbReference type="AlphaFoldDB" id="A0A2G1DGK3"/>
<evidence type="ECO:0000313" key="3">
    <source>
        <dbReference type="EMBL" id="AXX92518.1"/>
    </source>
</evidence>
<dbReference type="PANTHER" id="PTHR42208:SF1">
    <property type="entry name" value="HEAVY METAL TRANSPORTER"/>
    <property type="match status" value="1"/>
</dbReference>
<keyword evidence="4" id="KW-0503">Monooxygenase</keyword>
<dbReference type="PANTHER" id="PTHR42208">
    <property type="entry name" value="HEAVY METAL TRANSPORTER-RELATED"/>
    <property type="match status" value="1"/>
</dbReference>
<dbReference type="EMBL" id="NXFY01000014">
    <property type="protein sequence ID" value="PHO17613.1"/>
    <property type="molecule type" value="Genomic_DNA"/>
</dbReference>
<evidence type="ECO:0000256" key="1">
    <source>
        <dbReference type="SAM" id="Phobius"/>
    </source>
</evidence>
<evidence type="ECO:0000313" key="5">
    <source>
        <dbReference type="Proteomes" id="UP000221222"/>
    </source>
</evidence>
<feature type="transmembrane region" description="Helical" evidence="1">
    <location>
        <begin position="6"/>
        <end position="30"/>
    </location>
</feature>
<dbReference type="KEGG" id="amol:AMOL_1549"/>
<reference evidence="4 5" key="1">
    <citation type="submission" date="2017-09" db="EMBL/GenBank/DDBJ databases">
        <title>Arcobacter canalis sp. nov., a new species isolated from a water canal contaminated with urban sewage.</title>
        <authorList>
            <person name="Perez-Cataluna A."/>
            <person name="Salas-Masso N."/>
            <person name="Figueras M.J."/>
        </authorList>
    </citation>
    <scope>NUCLEOTIDE SEQUENCE [LARGE SCALE GENOMIC DNA]</scope>
    <source>
        <strain evidence="4 5">F98-3</strain>
    </source>
</reference>
<feature type="domain" description="Urease accessory protein UreH-like transmembrane" evidence="2">
    <location>
        <begin position="9"/>
        <end position="215"/>
    </location>
</feature>
<dbReference type="EMBL" id="CP032098">
    <property type="protein sequence ID" value="AXX92518.1"/>
    <property type="molecule type" value="Genomic_DNA"/>
</dbReference>
<dbReference type="Proteomes" id="UP000221222">
    <property type="component" value="Unassembled WGS sequence"/>
</dbReference>
<feature type="transmembrane region" description="Helical" evidence="1">
    <location>
        <begin position="200"/>
        <end position="218"/>
    </location>
</feature>
<keyword evidence="1" id="KW-0472">Membrane</keyword>
<accession>A0A2G1DGK3</accession>
<name>A0A2G1DGK3_9BACT</name>
<evidence type="ECO:0000313" key="6">
    <source>
        <dbReference type="Proteomes" id="UP000262712"/>
    </source>
</evidence>
<organism evidence="4 5">
    <name type="scientific">Malaciobacter molluscorum LMG 25693</name>
    <dbReference type="NCBI Taxonomy" id="870501"/>
    <lineage>
        <taxon>Bacteria</taxon>
        <taxon>Pseudomonadati</taxon>
        <taxon>Campylobacterota</taxon>
        <taxon>Epsilonproteobacteria</taxon>
        <taxon>Campylobacterales</taxon>
        <taxon>Arcobacteraceae</taxon>
        <taxon>Malaciobacter</taxon>
    </lineage>
</organism>
<feature type="transmembrane region" description="Helical" evidence="1">
    <location>
        <begin position="83"/>
        <end position="100"/>
    </location>
</feature>
<feature type="transmembrane region" description="Helical" evidence="1">
    <location>
        <begin position="136"/>
        <end position="159"/>
    </location>
</feature>
<dbReference type="InterPro" id="IPR039447">
    <property type="entry name" value="UreH-like_TM_dom"/>
</dbReference>
<keyword evidence="1" id="KW-1133">Transmembrane helix</keyword>
<proteinExistence type="predicted"/>
<reference evidence="3 6" key="2">
    <citation type="submission" date="2018-08" db="EMBL/GenBank/DDBJ databases">
        <title>Complete genome of the Arcobacter molluscorum type strain LMG 25693.</title>
        <authorList>
            <person name="Miller W.G."/>
            <person name="Yee E."/>
            <person name="Bono J.L."/>
        </authorList>
    </citation>
    <scope>NUCLEOTIDE SEQUENCE [LARGE SCALE GENOMIC DNA]</scope>
    <source>
        <strain evidence="3 6">CECT 7696</strain>
    </source>
</reference>
<feature type="transmembrane region" description="Helical" evidence="1">
    <location>
        <begin position="165"/>
        <end position="188"/>
    </location>
</feature>
<gene>
    <name evidence="3" type="ORF">AMOL_1549</name>
    <name evidence="4" type="ORF">CPU12_09230</name>
</gene>
<sequence>METVSIVSIITIAFLGSFGHCIGMCGGIVVAYSSTKVKSGWSKQLQALSHVLYSFGRITTYVILGFIFGYVGGVVTFDKTTSGILLLVTGTLMILVGLSLSGKIKFLTNLEHSVSKSPIYQKTFRSLISSNSLTSFYLLGMLNGLLPCGFVYVFAITAASTGNALWGGFVMLLFGLSTLPAMFSLGFFISIFKQTSLRNVMIKIASLVVIAFGIYVAYRGYRYLYDPTMSILSCHI</sequence>
<feature type="transmembrane region" description="Helical" evidence="1">
    <location>
        <begin position="51"/>
        <end position="71"/>
    </location>
</feature>